<keyword evidence="1" id="KW-1133">Transmembrane helix</keyword>
<feature type="transmembrane region" description="Helical" evidence="1">
    <location>
        <begin position="6"/>
        <end position="24"/>
    </location>
</feature>
<keyword evidence="1" id="KW-0812">Transmembrane</keyword>
<dbReference type="Proteomes" id="UP001281761">
    <property type="component" value="Unassembled WGS sequence"/>
</dbReference>
<evidence type="ECO:0000256" key="1">
    <source>
        <dbReference type="SAM" id="Phobius"/>
    </source>
</evidence>
<feature type="transmembrane region" description="Helical" evidence="1">
    <location>
        <begin position="69"/>
        <end position="88"/>
    </location>
</feature>
<gene>
    <name evidence="2" type="ORF">BLNAU_3556</name>
</gene>
<organism evidence="2 3">
    <name type="scientific">Blattamonas nauphoetae</name>
    <dbReference type="NCBI Taxonomy" id="2049346"/>
    <lineage>
        <taxon>Eukaryota</taxon>
        <taxon>Metamonada</taxon>
        <taxon>Preaxostyla</taxon>
        <taxon>Oxymonadida</taxon>
        <taxon>Blattamonas</taxon>
    </lineage>
</organism>
<evidence type="ECO:0008006" key="4">
    <source>
        <dbReference type="Google" id="ProtNLM"/>
    </source>
</evidence>
<evidence type="ECO:0000313" key="3">
    <source>
        <dbReference type="Proteomes" id="UP001281761"/>
    </source>
</evidence>
<feature type="transmembrane region" description="Helical" evidence="1">
    <location>
        <begin position="36"/>
        <end position="57"/>
    </location>
</feature>
<proteinExistence type="predicted"/>
<name>A0ABQ9YCF5_9EUKA</name>
<protein>
    <recommendedName>
        <fullName evidence="4">Transmembrane protein</fullName>
    </recommendedName>
</protein>
<comment type="caution">
    <text evidence="2">The sequence shown here is derived from an EMBL/GenBank/DDBJ whole genome shotgun (WGS) entry which is preliminary data.</text>
</comment>
<dbReference type="EMBL" id="JARBJD010000016">
    <property type="protein sequence ID" value="KAK2961435.1"/>
    <property type="molecule type" value="Genomic_DNA"/>
</dbReference>
<keyword evidence="1" id="KW-0472">Membrane</keyword>
<keyword evidence="3" id="KW-1185">Reference proteome</keyword>
<reference evidence="2 3" key="1">
    <citation type="journal article" date="2022" name="bioRxiv">
        <title>Genomics of Preaxostyla Flagellates Illuminates Evolutionary Transitions and the Path Towards Mitochondrial Loss.</title>
        <authorList>
            <person name="Novak L.V.F."/>
            <person name="Treitli S.C."/>
            <person name="Pyrih J."/>
            <person name="Halakuc P."/>
            <person name="Pipaliya S.V."/>
            <person name="Vacek V."/>
            <person name="Brzon O."/>
            <person name="Soukal P."/>
            <person name="Eme L."/>
            <person name="Dacks J.B."/>
            <person name="Karnkowska A."/>
            <person name="Elias M."/>
            <person name="Hampl V."/>
        </authorList>
    </citation>
    <scope>NUCLEOTIDE SEQUENCE [LARGE SCALE GENOMIC DNA]</scope>
    <source>
        <strain evidence="2">NAU3</strain>
        <tissue evidence="2">Gut</tissue>
    </source>
</reference>
<evidence type="ECO:0000313" key="2">
    <source>
        <dbReference type="EMBL" id="KAK2961435.1"/>
    </source>
</evidence>
<sequence length="254" mass="28405">MPGWLSSPKYLYGFSAVWVVLKLWPKPLRPLLFHPFFTFVINLGLELNSSQIIIDLLLKASTSVETCHFVMFILIAFLCGCSTHYFFIQPKKLAPVADSMRLFTTSMCTAVAFTVLHCPECIVSPFLSLPFLPTAPPLPTSNTFETTILHSIREVISQSDQAMRFISSLHTLNPRPSDEALKVFGPIHKDPSHWSQMSTNALRRNISFASVGISLGLSWISNAIVLSKSRKDQDDLDSLPDVAMYDHDSADIDE</sequence>
<accession>A0ABQ9YCF5</accession>
<feature type="transmembrane region" description="Helical" evidence="1">
    <location>
        <begin position="206"/>
        <end position="226"/>
    </location>
</feature>